<dbReference type="Gene3D" id="3.80.10.10">
    <property type="entry name" value="Ribonuclease Inhibitor"/>
    <property type="match status" value="2"/>
</dbReference>
<keyword evidence="8" id="KW-1185">Reference proteome</keyword>
<dbReference type="GO" id="GO:0006952">
    <property type="term" value="P:defense response"/>
    <property type="evidence" value="ECO:0007669"/>
    <property type="project" value="InterPro"/>
</dbReference>
<keyword evidence="1" id="KW-0433">Leucine-rich repeat</keyword>
<dbReference type="SUPFAM" id="SSF46785">
    <property type="entry name" value="Winged helix' DNA-binding domain"/>
    <property type="match status" value="1"/>
</dbReference>
<proteinExistence type="predicted"/>
<keyword evidence="3" id="KW-0611">Plant defense</keyword>
<dbReference type="Pfam" id="PF23282">
    <property type="entry name" value="WHD_ROQ1"/>
    <property type="match status" value="1"/>
</dbReference>
<dbReference type="InterPro" id="IPR036390">
    <property type="entry name" value="WH_DNA-bd_sf"/>
</dbReference>
<dbReference type="InterPro" id="IPR002182">
    <property type="entry name" value="NB-ARC"/>
</dbReference>
<feature type="domain" description="NB-ARC" evidence="4">
    <location>
        <begin position="55"/>
        <end position="203"/>
    </location>
</feature>
<reference evidence="7 8" key="1">
    <citation type="submission" date="2019-05" db="EMBL/GenBank/DDBJ databases">
        <title>Mikania micrantha, genome provides insights into the molecular mechanism of rapid growth.</title>
        <authorList>
            <person name="Liu B."/>
        </authorList>
    </citation>
    <scope>NUCLEOTIDE SEQUENCE [LARGE SCALE GENOMIC DNA]</scope>
    <source>
        <strain evidence="7">NLD-2019</strain>
        <tissue evidence="7">Leaf</tissue>
    </source>
</reference>
<dbReference type="SUPFAM" id="SSF52058">
    <property type="entry name" value="L domain-like"/>
    <property type="match status" value="1"/>
</dbReference>
<dbReference type="InterPro" id="IPR032675">
    <property type="entry name" value="LRR_dom_sf"/>
</dbReference>
<evidence type="ECO:0000313" key="8">
    <source>
        <dbReference type="Proteomes" id="UP000326396"/>
    </source>
</evidence>
<evidence type="ECO:0000259" key="5">
    <source>
        <dbReference type="Pfam" id="PF23282"/>
    </source>
</evidence>
<dbReference type="InterPro" id="IPR058546">
    <property type="entry name" value="RPS4B/Roq1-like_LRR"/>
</dbReference>
<dbReference type="Gene3D" id="1.10.8.430">
    <property type="entry name" value="Helical domain of apoptotic protease-activating factors"/>
    <property type="match status" value="1"/>
</dbReference>
<dbReference type="Gene3D" id="3.40.50.300">
    <property type="entry name" value="P-loop containing nucleotide triphosphate hydrolases"/>
    <property type="match status" value="1"/>
</dbReference>
<dbReference type="GO" id="GO:0043531">
    <property type="term" value="F:ADP binding"/>
    <property type="evidence" value="ECO:0007669"/>
    <property type="project" value="InterPro"/>
</dbReference>
<dbReference type="InterPro" id="IPR027417">
    <property type="entry name" value="P-loop_NTPase"/>
</dbReference>
<evidence type="ECO:0000256" key="2">
    <source>
        <dbReference type="ARBA" id="ARBA00022737"/>
    </source>
</evidence>
<gene>
    <name evidence="7" type="ORF">E3N88_13779</name>
</gene>
<keyword evidence="2" id="KW-0677">Repeat</keyword>
<organism evidence="7 8">
    <name type="scientific">Mikania micrantha</name>
    <name type="common">bitter vine</name>
    <dbReference type="NCBI Taxonomy" id="192012"/>
    <lineage>
        <taxon>Eukaryota</taxon>
        <taxon>Viridiplantae</taxon>
        <taxon>Streptophyta</taxon>
        <taxon>Embryophyta</taxon>
        <taxon>Tracheophyta</taxon>
        <taxon>Spermatophyta</taxon>
        <taxon>Magnoliopsida</taxon>
        <taxon>eudicotyledons</taxon>
        <taxon>Gunneridae</taxon>
        <taxon>Pentapetalae</taxon>
        <taxon>asterids</taxon>
        <taxon>campanulids</taxon>
        <taxon>Asterales</taxon>
        <taxon>Asteraceae</taxon>
        <taxon>Asteroideae</taxon>
        <taxon>Heliantheae alliance</taxon>
        <taxon>Eupatorieae</taxon>
        <taxon>Mikania</taxon>
    </lineage>
</organism>
<evidence type="ECO:0000313" key="7">
    <source>
        <dbReference type="EMBL" id="KAD5802419.1"/>
    </source>
</evidence>
<evidence type="ECO:0000259" key="4">
    <source>
        <dbReference type="Pfam" id="PF00931"/>
    </source>
</evidence>
<accession>A0A5N6NZK2</accession>
<evidence type="ECO:0000256" key="3">
    <source>
        <dbReference type="ARBA" id="ARBA00022821"/>
    </source>
</evidence>
<evidence type="ECO:0000256" key="1">
    <source>
        <dbReference type="ARBA" id="ARBA00022614"/>
    </source>
</evidence>
<comment type="caution">
    <text evidence="7">The sequence shown here is derived from an EMBL/GenBank/DDBJ whole genome shotgun (WGS) entry which is preliminary data.</text>
</comment>
<dbReference type="AlphaFoldDB" id="A0A5N6NZK2"/>
<dbReference type="InterPro" id="IPR058192">
    <property type="entry name" value="WHD_ROQ1-like"/>
</dbReference>
<dbReference type="InterPro" id="IPR044974">
    <property type="entry name" value="Disease_R_plants"/>
</dbReference>
<dbReference type="Pfam" id="PF00931">
    <property type="entry name" value="NB-ARC"/>
    <property type="match status" value="1"/>
</dbReference>
<dbReference type="SUPFAM" id="SSF52540">
    <property type="entry name" value="P-loop containing nucleoside triphosphate hydrolases"/>
    <property type="match status" value="1"/>
</dbReference>
<dbReference type="EMBL" id="SZYD01000007">
    <property type="protein sequence ID" value="KAD5802419.1"/>
    <property type="molecule type" value="Genomic_DNA"/>
</dbReference>
<evidence type="ECO:0000259" key="6">
    <source>
        <dbReference type="Pfam" id="PF23286"/>
    </source>
</evidence>
<dbReference type="InterPro" id="IPR042197">
    <property type="entry name" value="Apaf_helical"/>
</dbReference>
<feature type="domain" description="Disease resistance protein RPS4B/Roq1-like leucine-rich repeats" evidence="6">
    <location>
        <begin position="519"/>
        <end position="699"/>
    </location>
</feature>
<dbReference type="PANTHER" id="PTHR11017">
    <property type="entry name" value="LEUCINE-RICH REPEAT-CONTAINING PROTEIN"/>
    <property type="match status" value="1"/>
</dbReference>
<dbReference type="PRINTS" id="PR00364">
    <property type="entry name" value="DISEASERSIST"/>
</dbReference>
<protein>
    <submittedName>
        <fullName evidence="7">Uncharacterized protein</fullName>
    </submittedName>
</protein>
<feature type="domain" description="Disease resistance protein Roq1-like winged-helix" evidence="5">
    <location>
        <begin position="303"/>
        <end position="374"/>
    </location>
</feature>
<dbReference type="OrthoDB" id="1930487at2759"/>
<sequence length="934" mass="106166">MESWKMALTEVADLKGGDVKDRKESEFINEVVADIHRRLRLPLSNNLPRLIGRDYQINFISSWLTDESCNTAADILTVVGMSGIGKTSLARHVFGLHFSKFEKSSFINGINATANERSNGLLDLQKQLHGDISKKIELRVNDVIGYTSKIEYVLARKRVFIVLDDIGSLKQLDALLGNKGLHPGSKIIVTTKDASLTERCALFKSQVRRHKEVLLNGLNIYDSVRLLCIHAFDSQNPKKGYEEVSKKLIKYCEGLPLAIEVLGSSLQNQDVAQWEDRINVLKKEPHPHINTTLKMSFNALIFENDKELFKHIACFFVGTDRDVTETILNACDLKARSGITNLIDRCLLQIETGNKLIMHQLVQEMGRDLVRQESLVKPWKRSRLWCHEESFKVLKQKKAKGNILGLALDMKMLDKKRLHGSFELKTELFSAMNNLMLLQLNYVQLNGCFDNFPEELRWLCMRGSPLKSIPLDLPMEKIVVLDMSYSNIEYFDMLYGNPQPPTKRQKGLIGTSSNDKRLLGSLKILDLSNCKQLHSVGGFSELPALERLILKNCTGLIEVCESIEHCHDLVDIELSYCYKLRKFPKSMCKLKKHQMLRLDGCNSLESQTEMGNMKAIPSDFKLIMIPLSSSLRILSITNNNLSNECFPKDWSCLAMLEVLHLCGNPIVSMPSCVRTLPRLVRLQMNDCDKLISIEHPPCTVTELSIDSIGKNNPSIRKIKFDPEMSALNLSVNVVGGLFSSFEIDGMVNIQGMTRVEEKVLHSLGWKDLEFTKEIVKKTFKFVGRPRLIECERWEVCTVCERCELCEPEIFYIVGVFSMVYREREMPKWITRRSKGPSITFTIPSSPKKLRAIKVECLCDLSCRTECWLSHWMFGPNEMKAGDHITITLSDKHSGELMTLECGVGLVYDDGSIEEEEEKASVENTSYVRINYVGL</sequence>
<dbReference type="PANTHER" id="PTHR11017:SF313">
    <property type="entry name" value="TIR DOMAIN, P-LOOP CONTAINING NUCLEOSIDE TRIPHOSPHATE HYDROLASE"/>
    <property type="match status" value="1"/>
</dbReference>
<name>A0A5N6NZK2_9ASTR</name>
<dbReference type="Proteomes" id="UP000326396">
    <property type="component" value="Linkage Group LG15"/>
</dbReference>
<dbReference type="Pfam" id="PF23286">
    <property type="entry name" value="LRR_13"/>
    <property type="match status" value="1"/>
</dbReference>